<proteinExistence type="predicted"/>
<reference evidence="1" key="1">
    <citation type="journal article" date="2014" name="Front. Microbiol.">
        <title>High frequency of phylogenetically diverse reductive dehalogenase-homologous genes in deep subseafloor sedimentary metagenomes.</title>
        <authorList>
            <person name="Kawai M."/>
            <person name="Futagami T."/>
            <person name="Toyoda A."/>
            <person name="Takaki Y."/>
            <person name="Nishi S."/>
            <person name="Hori S."/>
            <person name="Arai W."/>
            <person name="Tsubouchi T."/>
            <person name="Morono Y."/>
            <person name="Uchiyama I."/>
            <person name="Ito T."/>
            <person name="Fujiyama A."/>
            <person name="Inagaki F."/>
            <person name="Takami H."/>
        </authorList>
    </citation>
    <scope>NUCLEOTIDE SEQUENCE</scope>
    <source>
        <strain evidence="1">Expedition CK06-06</strain>
    </source>
</reference>
<comment type="caution">
    <text evidence="1">The sequence shown here is derived from an EMBL/GenBank/DDBJ whole genome shotgun (WGS) entry which is preliminary data.</text>
</comment>
<dbReference type="AlphaFoldDB" id="X0TMJ9"/>
<feature type="non-terminal residue" evidence="1">
    <location>
        <position position="1"/>
    </location>
</feature>
<organism evidence="1">
    <name type="scientific">marine sediment metagenome</name>
    <dbReference type="NCBI Taxonomy" id="412755"/>
    <lineage>
        <taxon>unclassified sequences</taxon>
        <taxon>metagenomes</taxon>
        <taxon>ecological metagenomes</taxon>
    </lineage>
</organism>
<evidence type="ECO:0000313" key="1">
    <source>
        <dbReference type="EMBL" id="GAF77330.1"/>
    </source>
</evidence>
<accession>X0TMJ9</accession>
<gene>
    <name evidence="1" type="ORF">S01H1_11180</name>
</gene>
<sequence>DKKPEKPKRDAKTVPCNIEHHRFQETRITGYRLKKAA</sequence>
<protein>
    <submittedName>
        <fullName evidence="1">Uncharacterized protein</fullName>
    </submittedName>
</protein>
<dbReference type="EMBL" id="BARS01005697">
    <property type="protein sequence ID" value="GAF77330.1"/>
    <property type="molecule type" value="Genomic_DNA"/>
</dbReference>
<name>X0TMJ9_9ZZZZ</name>